<name>A0ABZ1D7U1_9TREE</name>
<dbReference type="RefSeq" id="XP_062794118.1">
    <property type="nucleotide sequence ID" value="XM_062938067.1"/>
</dbReference>
<feature type="region of interest" description="Disordered" evidence="1">
    <location>
        <begin position="1"/>
        <end position="49"/>
    </location>
</feature>
<proteinExistence type="predicted"/>
<gene>
    <name evidence="2" type="ORF">IL334_006363</name>
</gene>
<sequence length="247" mass="27166">MYNPNYPYGYSYPPPLPPIREPTTTAGSSDEDPANTSTDTSSTSMAATNYTYPSHPYQSSPTYALPLTSYPLSYPVYAQPDSIVNTNNPSHQFSSRAYQSSAPYSSAYQSGYPDHLSASTPYQSTPAYQTNQYQIHSAYPAPVQSNSAGPSAYFGYGVMPNPQQQNSVPGTSYPSAQMNRSGGSDVMLRPDGTVVWPNPLWGILPPSTHMQFHHECAKCNTRREKYDGWKWCESCKETTNTVDCNGP</sequence>
<organism evidence="2 3">
    <name type="scientific">Kwoniella shivajii</name>
    <dbReference type="NCBI Taxonomy" id="564305"/>
    <lineage>
        <taxon>Eukaryota</taxon>
        <taxon>Fungi</taxon>
        <taxon>Dikarya</taxon>
        <taxon>Basidiomycota</taxon>
        <taxon>Agaricomycotina</taxon>
        <taxon>Tremellomycetes</taxon>
        <taxon>Tremellales</taxon>
        <taxon>Cryptococcaceae</taxon>
        <taxon>Kwoniella</taxon>
    </lineage>
</organism>
<feature type="compositionally biased region" description="Low complexity" evidence="1">
    <location>
        <begin position="1"/>
        <end position="11"/>
    </location>
</feature>
<evidence type="ECO:0008006" key="4">
    <source>
        <dbReference type="Google" id="ProtNLM"/>
    </source>
</evidence>
<reference evidence="2 3" key="1">
    <citation type="submission" date="2024-01" db="EMBL/GenBank/DDBJ databases">
        <title>Comparative genomics of Cryptococcus and Kwoniella reveals pathogenesis evolution and contrasting modes of karyotype evolution via chromosome fusion or intercentromeric recombination.</title>
        <authorList>
            <person name="Coelho M.A."/>
            <person name="David-Palma M."/>
            <person name="Shea T."/>
            <person name="Bowers K."/>
            <person name="McGinley-Smith S."/>
            <person name="Mohammad A.W."/>
            <person name="Gnirke A."/>
            <person name="Yurkov A.M."/>
            <person name="Nowrousian M."/>
            <person name="Sun S."/>
            <person name="Cuomo C.A."/>
            <person name="Heitman J."/>
        </authorList>
    </citation>
    <scope>NUCLEOTIDE SEQUENCE [LARGE SCALE GENOMIC DNA]</scope>
    <source>
        <strain evidence="2">CBS 11374</strain>
    </source>
</reference>
<evidence type="ECO:0000256" key="1">
    <source>
        <dbReference type="SAM" id="MobiDB-lite"/>
    </source>
</evidence>
<evidence type="ECO:0000313" key="3">
    <source>
        <dbReference type="Proteomes" id="UP001329825"/>
    </source>
</evidence>
<dbReference type="Proteomes" id="UP001329825">
    <property type="component" value="Chromosome 9"/>
</dbReference>
<dbReference type="EMBL" id="CP141889">
    <property type="protein sequence ID" value="WRT69379.1"/>
    <property type="molecule type" value="Genomic_DNA"/>
</dbReference>
<dbReference type="GeneID" id="87958493"/>
<evidence type="ECO:0000313" key="2">
    <source>
        <dbReference type="EMBL" id="WRT69379.1"/>
    </source>
</evidence>
<keyword evidence="3" id="KW-1185">Reference proteome</keyword>
<accession>A0ABZ1D7U1</accession>
<protein>
    <recommendedName>
        <fullName evidence="4">GATA-type domain-containing protein</fullName>
    </recommendedName>
</protein>